<dbReference type="SMART" id="SM00220">
    <property type="entry name" value="S_TKc"/>
    <property type="match status" value="1"/>
</dbReference>
<keyword evidence="5" id="KW-0808">Transferase</keyword>
<feature type="compositionally biased region" description="Polar residues" evidence="7">
    <location>
        <begin position="430"/>
        <end position="439"/>
    </location>
</feature>
<dbReference type="InterPro" id="IPR011009">
    <property type="entry name" value="Kinase-like_dom_sf"/>
</dbReference>
<dbReference type="GO" id="GO:0005524">
    <property type="term" value="F:ATP binding"/>
    <property type="evidence" value="ECO:0007669"/>
    <property type="project" value="InterPro"/>
</dbReference>
<dbReference type="Pfam" id="PF04564">
    <property type="entry name" value="U-box"/>
    <property type="match status" value="1"/>
</dbReference>
<organism evidence="11 12">
    <name type="scientific">Brassica cretica</name>
    <name type="common">Mustard</name>
    <dbReference type="NCBI Taxonomy" id="69181"/>
    <lineage>
        <taxon>Eukaryota</taxon>
        <taxon>Viridiplantae</taxon>
        <taxon>Streptophyta</taxon>
        <taxon>Embryophyta</taxon>
        <taxon>Tracheophyta</taxon>
        <taxon>Spermatophyta</taxon>
        <taxon>Magnoliopsida</taxon>
        <taxon>eudicotyledons</taxon>
        <taxon>Gunneridae</taxon>
        <taxon>Pentapetalae</taxon>
        <taxon>rosids</taxon>
        <taxon>malvids</taxon>
        <taxon>Brassicales</taxon>
        <taxon>Brassicaceae</taxon>
        <taxon>Brassiceae</taxon>
        <taxon>Brassica</taxon>
    </lineage>
</organism>
<feature type="compositionally biased region" description="Basic and acidic residues" evidence="7">
    <location>
        <begin position="477"/>
        <end position="490"/>
    </location>
</feature>
<dbReference type="FunFam" id="3.30.40.10:FF:000428">
    <property type="entry name" value="U-box domain-containing protein 54"/>
    <property type="match status" value="1"/>
</dbReference>
<dbReference type="PANTHER" id="PTHR45647:SF112">
    <property type="entry name" value="U-BOX DOMAIN-CONTAINING PROTEIN 32"/>
    <property type="match status" value="1"/>
</dbReference>
<evidence type="ECO:0000256" key="6">
    <source>
        <dbReference type="ARBA" id="ARBA00022786"/>
    </source>
</evidence>
<evidence type="ECO:0000256" key="2">
    <source>
        <dbReference type="ARBA" id="ARBA00003861"/>
    </source>
</evidence>
<accession>A0A8S9MGJ6</accession>
<gene>
    <name evidence="11" type="ORF">F2Q68_00041170</name>
</gene>
<dbReference type="PANTHER" id="PTHR45647">
    <property type="entry name" value="OS02G0152300 PROTEIN"/>
    <property type="match status" value="1"/>
</dbReference>
<comment type="caution">
    <text evidence="11">The sequence shown here is derived from an EMBL/GenBank/DDBJ whole genome shotgun (WGS) entry which is preliminary data.</text>
</comment>
<dbReference type="EMBL" id="QGKW02000007">
    <property type="protein sequence ID" value="KAF2616386.1"/>
    <property type="molecule type" value="Genomic_DNA"/>
</dbReference>
<dbReference type="GO" id="GO:0004672">
    <property type="term" value="F:protein kinase activity"/>
    <property type="evidence" value="ECO:0007669"/>
    <property type="project" value="InterPro"/>
</dbReference>
<comment type="catalytic activity">
    <reaction evidence="1">
        <text>S-ubiquitinyl-[E2 ubiquitin-conjugating enzyme]-L-cysteine + [acceptor protein]-L-lysine = [E2 ubiquitin-conjugating enzyme]-L-cysteine + N(6)-ubiquitinyl-[acceptor protein]-L-lysine.</text>
        <dbReference type="EC" id="2.3.2.27"/>
    </reaction>
</comment>
<dbReference type="GO" id="GO:0016567">
    <property type="term" value="P:protein ubiquitination"/>
    <property type="evidence" value="ECO:0007669"/>
    <property type="project" value="InterPro"/>
</dbReference>
<dbReference type="AlphaFoldDB" id="A0A8S9MGJ6"/>
<dbReference type="PROSITE" id="PS50011">
    <property type="entry name" value="PROTEIN_KINASE_DOM"/>
    <property type="match status" value="1"/>
</dbReference>
<evidence type="ECO:0000313" key="12">
    <source>
        <dbReference type="Proteomes" id="UP000712281"/>
    </source>
</evidence>
<name>A0A8S9MGJ6_BRACR</name>
<dbReference type="Gene3D" id="1.10.510.10">
    <property type="entry name" value="Transferase(Phosphotransferase) domain 1"/>
    <property type="match status" value="1"/>
</dbReference>
<proteinExistence type="predicted"/>
<feature type="domain" description="Protein kinase" evidence="9">
    <location>
        <begin position="470"/>
        <end position="738"/>
    </location>
</feature>
<evidence type="ECO:0000259" key="10">
    <source>
        <dbReference type="PROSITE" id="PS51698"/>
    </source>
</evidence>
<evidence type="ECO:0000259" key="9">
    <source>
        <dbReference type="PROSITE" id="PS50011"/>
    </source>
</evidence>
<dbReference type="SMART" id="SM00504">
    <property type="entry name" value="Ubox"/>
    <property type="match status" value="1"/>
</dbReference>
<feature type="region of interest" description="Disordered" evidence="7">
    <location>
        <begin position="477"/>
        <end position="541"/>
    </location>
</feature>
<dbReference type="SUPFAM" id="SSF56112">
    <property type="entry name" value="Protein kinase-like (PK-like)"/>
    <property type="match status" value="1"/>
</dbReference>
<evidence type="ECO:0000256" key="7">
    <source>
        <dbReference type="SAM" id="MobiDB-lite"/>
    </source>
</evidence>
<dbReference type="CDD" id="cd16655">
    <property type="entry name" value="RING-Ubox_WDSUB1-like"/>
    <property type="match status" value="1"/>
</dbReference>
<feature type="compositionally biased region" description="Low complexity" evidence="7">
    <location>
        <begin position="491"/>
        <end position="504"/>
    </location>
</feature>
<evidence type="ECO:0000313" key="11">
    <source>
        <dbReference type="EMBL" id="KAF2616386.1"/>
    </source>
</evidence>
<keyword evidence="8" id="KW-1133">Transmembrane helix</keyword>
<dbReference type="InterPro" id="IPR013083">
    <property type="entry name" value="Znf_RING/FYVE/PHD"/>
</dbReference>
<dbReference type="EC" id="2.3.2.27" evidence="4"/>
<reference evidence="11" key="1">
    <citation type="submission" date="2019-12" db="EMBL/GenBank/DDBJ databases">
        <title>Genome sequencing and annotation of Brassica cretica.</title>
        <authorList>
            <person name="Studholme D.J."/>
            <person name="Sarris P.F."/>
        </authorList>
    </citation>
    <scope>NUCLEOTIDE SEQUENCE</scope>
    <source>
        <strain evidence="11">PFS-001/15</strain>
        <tissue evidence="11">Leaf</tissue>
    </source>
</reference>
<dbReference type="SUPFAM" id="SSF57850">
    <property type="entry name" value="RING/U-box"/>
    <property type="match status" value="1"/>
</dbReference>
<evidence type="ECO:0000256" key="4">
    <source>
        <dbReference type="ARBA" id="ARBA00012483"/>
    </source>
</evidence>
<sequence>MGIKVSSKIKRLLAPTASGNSSPKDGDDVDVREEYANAFRTESYNQFWTRVISLNRKKSTLSPSSSPIESSSTSARLMSYRLFAHNLLEPDPNTVTKILVLSRVGRPTRTLLSDYFLETANAFLLCTLLLKNIHRLRSKYESLKPKFQSETHNSLAFLDQFTELSRWFDPFISSGSRIQLTRTGCLSLLKRIESSRDKTRTKLKLMNGLTHSSGLLVLALTTTLIVTLASHAFALFIAGPTLLTGRFKPVGLRNKLTKTAARLDVAAKGTYILSRDLDTISRLVTRINDEVEHVRAMAEFWAGRGSGRVRGGEEVARELKRCEESFGEELDELEEHIYLCFMTINRARNLVVQTDKLCIAGQNIEEGIVDLIARHNIKWFVMGAASDKHYSWRMTDLKSKKAIFVCKNAPDSCHIWFLCKGYLIFTRTTNDDSSNTQTMPPLVQLDSDTETRRSEKLESSYMRRRLRYWRSLLEQDGEKETGQLEREKVDPSPTTHSSSGSGSSFGDPVGPEPASPDLVGSDKLTPSNVQERKREGNVAREVHRYDKAMHDISQSERTVYGEARNGWKEDDSTMEALCKSRIRIASEICSALLFLHSNVPCIIHGNLKPSKILLDSSLVTKISDYGISQLIPVNGIDKSDPHVDPHYFVSGEMTLESDVYSFGMILLQLLTRRPLSGVLRDVKCAVENDNISAVLDNSGGDWPIARGKKLANIAIRCCKRNPLNRPDLAIVLRNIDRMKAPLSEQSSYNSNQKPPRKPPSHYLCPIFQEVMKDPLVAADGFTYEAEAIREWLANGHDTSPMTNLKMEDCNLIPNHALHLAIQDWHNQW</sequence>
<comment type="function">
    <text evidence="2">Functions as an E3 ubiquitin ligase.</text>
</comment>
<dbReference type="Gene3D" id="3.30.40.10">
    <property type="entry name" value="Zinc/RING finger domain, C3HC4 (zinc finger)"/>
    <property type="match status" value="1"/>
</dbReference>
<keyword evidence="6" id="KW-0833">Ubl conjugation pathway</keyword>
<feature type="domain" description="U-box" evidence="10">
    <location>
        <begin position="757"/>
        <end position="828"/>
    </location>
</feature>
<keyword evidence="8" id="KW-0812">Transmembrane</keyword>
<comment type="pathway">
    <text evidence="3">Protein modification; protein ubiquitination.</text>
</comment>
<protein>
    <recommendedName>
        <fullName evidence="4">RING-type E3 ubiquitin transferase</fullName>
        <ecNumber evidence="4">2.3.2.27</ecNumber>
    </recommendedName>
</protein>
<dbReference type="GO" id="GO:0061630">
    <property type="term" value="F:ubiquitin protein ligase activity"/>
    <property type="evidence" value="ECO:0007669"/>
    <property type="project" value="UniProtKB-EC"/>
</dbReference>
<evidence type="ECO:0000256" key="1">
    <source>
        <dbReference type="ARBA" id="ARBA00000900"/>
    </source>
</evidence>
<evidence type="ECO:0000256" key="3">
    <source>
        <dbReference type="ARBA" id="ARBA00004906"/>
    </source>
</evidence>
<evidence type="ECO:0000256" key="8">
    <source>
        <dbReference type="SAM" id="Phobius"/>
    </source>
</evidence>
<dbReference type="InterPro" id="IPR000719">
    <property type="entry name" value="Prot_kinase_dom"/>
</dbReference>
<dbReference type="Proteomes" id="UP000712281">
    <property type="component" value="Unassembled WGS sequence"/>
</dbReference>
<feature type="transmembrane region" description="Helical" evidence="8">
    <location>
        <begin position="214"/>
        <end position="238"/>
    </location>
</feature>
<keyword evidence="8" id="KW-0472">Membrane</keyword>
<dbReference type="InterPro" id="IPR003613">
    <property type="entry name" value="Ubox_domain"/>
</dbReference>
<evidence type="ECO:0000256" key="5">
    <source>
        <dbReference type="ARBA" id="ARBA00022679"/>
    </source>
</evidence>
<dbReference type="Pfam" id="PF00069">
    <property type="entry name" value="Pkinase"/>
    <property type="match status" value="1"/>
</dbReference>
<feature type="region of interest" description="Disordered" evidence="7">
    <location>
        <begin position="430"/>
        <end position="457"/>
    </location>
</feature>
<feature type="compositionally biased region" description="Basic and acidic residues" evidence="7">
    <location>
        <begin position="530"/>
        <end position="541"/>
    </location>
</feature>
<dbReference type="InterPro" id="IPR051348">
    <property type="entry name" value="U-box_ubiquitin_ligases"/>
</dbReference>
<dbReference type="PROSITE" id="PS51698">
    <property type="entry name" value="U_BOX"/>
    <property type="match status" value="1"/>
</dbReference>